<dbReference type="CDD" id="cd02440">
    <property type="entry name" value="AdoMet_MTases"/>
    <property type="match status" value="1"/>
</dbReference>
<dbReference type="GO" id="GO:0032259">
    <property type="term" value="P:methylation"/>
    <property type="evidence" value="ECO:0007669"/>
    <property type="project" value="UniProtKB-KW"/>
</dbReference>
<dbReference type="PANTHER" id="PTHR43861">
    <property type="entry name" value="TRANS-ACONITATE 2-METHYLTRANSFERASE-RELATED"/>
    <property type="match status" value="1"/>
</dbReference>
<accession>A0AAE3JMW3</accession>
<evidence type="ECO:0000313" key="2">
    <source>
        <dbReference type="EMBL" id="MCG2459209.1"/>
    </source>
</evidence>
<keyword evidence="3" id="KW-1185">Reference proteome</keyword>
<organism evidence="2 3">
    <name type="scientific">Cerina litoralis</name>
    <dbReference type="NCBI Taxonomy" id="2874477"/>
    <lineage>
        <taxon>Bacteria</taxon>
        <taxon>Pseudomonadati</taxon>
        <taxon>Bacteroidota</taxon>
        <taxon>Flavobacteriia</taxon>
        <taxon>Flavobacteriales</taxon>
        <taxon>Flavobacteriaceae</taxon>
        <taxon>Cerina</taxon>
    </lineage>
</organism>
<dbReference type="RefSeq" id="WP_317900359.1">
    <property type="nucleotide sequence ID" value="NZ_JAIRBC010000001.1"/>
</dbReference>
<comment type="caution">
    <text evidence="2">The sequence shown here is derived from an EMBL/GenBank/DDBJ whole genome shotgun (WGS) entry which is preliminary data.</text>
</comment>
<dbReference type="PANTHER" id="PTHR43861:SF3">
    <property type="entry name" value="PUTATIVE (AFU_ORTHOLOGUE AFUA_2G14390)-RELATED"/>
    <property type="match status" value="1"/>
</dbReference>
<name>A0AAE3JMW3_9FLAO</name>
<dbReference type="EMBL" id="JAIRBC010000001">
    <property type="protein sequence ID" value="MCG2459209.1"/>
    <property type="molecule type" value="Genomic_DNA"/>
</dbReference>
<keyword evidence="1" id="KW-0808">Transferase</keyword>
<sequence>MKTEDLIENVFLSTNDFSVTGEDFQLLYNEELEMLVTHPQPQSLDRYYASEDYISHTDSSRGLVNFLYQRIKKHNLQRKVKMIESFANGNKTLLDVGAGTGDFLVAAKESGWTVKGVEPNPTAKQRAAEKGIELETGLQSLQANTYQIITLWHVLEHLPNLDKQIKSLSSHLEDSGILIVAVPNFKSFDAKFYKRYWAAFDVPRHLWHFSRTSIEKLFMNHSLKVVQTNPMVFDAFYVSLLSEKYKSGKQSFVKGFLVGLWSNIRAWGNKEYSSIVYVLQKRH</sequence>
<dbReference type="GO" id="GO:0008168">
    <property type="term" value="F:methyltransferase activity"/>
    <property type="evidence" value="ECO:0007669"/>
    <property type="project" value="UniProtKB-KW"/>
</dbReference>
<dbReference type="InterPro" id="IPR029063">
    <property type="entry name" value="SAM-dependent_MTases_sf"/>
</dbReference>
<dbReference type="Proteomes" id="UP001200642">
    <property type="component" value="Unassembled WGS sequence"/>
</dbReference>
<dbReference type="SUPFAM" id="SSF53335">
    <property type="entry name" value="S-adenosyl-L-methionine-dependent methyltransferases"/>
    <property type="match status" value="1"/>
</dbReference>
<protein>
    <submittedName>
        <fullName evidence="2">Class I SAM-dependent methyltransferase</fullName>
    </submittedName>
</protein>
<gene>
    <name evidence="2" type="ORF">K8352_00445</name>
</gene>
<evidence type="ECO:0000256" key="1">
    <source>
        <dbReference type="ARBA" id="ARBA00022679"/>
    </source>
</evidence>
<keyword evidence="2" id="KW-0489">Methyltransferase</keyword>
<dbReference type="Gene3D" id="3.40.50.150">
    <property type="entry name" value="Vaccinia Virus protein VP39"/>
    <property type="match status" value="1"/>
</dbReference>
<reference evidence="2" key="1">
    <citation type="submission" date="2023-02" db="EMBL/GenBank/DDBJ databases">
        <title>Genome of Flavobacteriaceae gen. nov. sp. strain F89.</title>
        <authorList>
            <person name="Wang Y."/>
        </authorList>
    </citation>
    <scope>NUCLEOTIDE SEQUENCE</scope>
    <source>
        <strain evidence="2">F89</strain>
    </source>
</reference>
<evidence type="ECO:0000313" key="3">
    <source>
        <dbReference type="Proteomes" id="UP001200642"/>
    </source>
</evidence>
<dbReference type="AlphaFoldDB" id="A0AAE3JMW3"/>
<proteinExistence type="predicted"/>
<dbReference type="Pfam" id="PF13489">
    <property type="entry name" value="Methyltransf_23"/>
    <property type="match status" value="1"/>
</dbReference>